<feature type="modified residue" description="Phosphoserine; by host" evidence="15">
    <location>
        <position position="142"/>
    </location>
</feature>
<keyword evidence="5 15" id="KW-0235">DNA replication</keyword>
<comment type="function">
    <text evidence="14 15">ATP-dependent DNA 3'-5' helicase required for initiation of viral DNA replication. It forms a complex with the viral E2 protein. The E1-E2 complex binds to the replication origin which contains binding sites for both proteins. During the initial step, a dimer of E1 interacts with a dimer of protein E2 leading to a complex that binds the viral origin of replication with high specificity. Then, a second dimer of E1 displaces the E2 dimer in an ATP-dependent manner to form the E1 tetramer. Following this, two E1 monomers are added to each half of the site, which results in the formation of two E1 trimers on the viral ori. Subsequently, two hexamers will be created. The double hexamer acts as a bi-directional helicase machinery and unwinds the viral DNA and then recruits the host DNA polymerase to start replication.</text>
</comment>
<gene>
    <name evidence="15" type="primary">E1</name>
</gene>
<evidence type="ECO:0000256" key="9">
    <source>
        <dbReference type="ARBA" id="ARBA00022840"/>
    </source>
</evidence>
<dbReference type="SUPFAM" id="SSF55464">
    <property type="entry name" value="Origin of replication-binding domain, RBD-like"/>
    <property type="match status" value="1"/>
</dbReference>
<organism evidence="19">
    <name type="scientific">Human papillomavirus</name>
    <dbReference type="NCBI Taxonomy" id="10566"/>
    <lineage>
        <taxon>Viruses</taxon>
        <taxon>Monodnaviria</taxon>
        <taxon>Shotokuvirae</taxon>
        <taxon>Cossaviricota</taxon>
        <taxon>Papovaviricetes</taxon>
        <taxon>Zurhausenvirales</taxon>
        <taxon>Papillomaviridae</taxon>
    </lineage>
</organism>
<sequence length="659" mass="75057">MKHLKRWSCHIIGSTVFALIVLQILDSVLEPLLLQFACFISCCCLIFICFALGVPEILEMAEPKGTENDNICGDWYLVTEAECIEDTLEELFDESTNESNVSNLINDCDEVDEGNPLALYNEQISEACENSIQALKRKFIVSPQKSDADLSPRLAAVHITPEKTPKRRLFNDSGVGEDEVESSNVQVASEDSLNSNVAGENGGSSEVLAVLHSSNRRATLLSKFKERYNVSFTELTRSFKSDKTCNNNWIVFAIGIVEELIEACKTILQQHCVYFQIIMSDFAGLFVLEFKAAKSRETLIKLLSRLLNAKEEQLLCEPPKNRSTVAALYFYKKALTNSCFKYGPFPQWISQLTIIEHQAATAESFKLAEMIQWAYDNDILEETAIAYNYALYASENANAAAFLQSNYQVKYVKDCSSMVKMYKKQEMKNMTMSEWINKCCGNVKEGDDWKQILRFLKFQGINILEFLIALKLFFKCVPKKMCIVIWGPPDTGKSYFLFYLLKFLKGKTVSYMNKASHFWLMPLSECKVGLLDDATFNCWTFLDVHMRNAFDGNTVCIDIKHKNMQQMTLPPMFISTNVDVKAEQSLMYLHSRLTCFNFPNKLPLDTHGNPLFTFTDKSWASFFRKFWQHLELSTEDADGDPGESERSFCCTARSSVELN</sequence>
<feature type="short sequence motif" description="Nuclear localization signal" evidence="15">
    <location>
        <begin position="136"/>
        <end position="138"/>
    </location>
</feature>
<dbReference type="InterPro" id="IPR046832">
    <property type="entry name" value="PPV_E1_DBD"/>
</dbReference>
<dbReference type="PIRSF" id="PIRSF003383">
    <property type="entry name" value="Rep_E1_papillomaV"/>
    <property type="match status" value="1"/>
</dbReference>
<comment type="catalytic activity">
    <reaction evidence="12 15">
        <text>Couples ATP hydrolysis with the unwinding of duplex DNA by translocating in the 3'-5' direction.</text>
        <dbReference type="EC" id="5.6.2.4"/>
    </reaction>
</comment>
<dbReference type="InterPro" id="IPR037102">
    <property type="entry name" value="Znf_lg_T-Ag_D1_dom_sf"/>
</dbReference>
<dbReference type="Gene3D" id="1.10.10.510">
    <property type="entry name" value="Zinc finger, large T-antigen D1 domain"/>
    <property type="match status" value="1"/>
</dbReference>
<feature type="short sequence motif" description="Nuclear export signal" evidence="15">
    <location>
        <begin position="150"/>
        <end position="159"/>
    </location>
</feature>
<dbReference type="GO" id="GO:0006260">
    <property type="term" value="P:DNA replication"/>
    <property type="evidence" value="ECO:0007669"/>
    <property type="project" value="UniProtKB-UniRule"/>
</dbReference>
<evidence type="ECO:0000259" key="18">
    <source>
        <dbReference type="PROSITE" id="PS51206"/>
    </source>
</evidence>
<dbReference type="InterPro" id="IPR027417">
    <property type="entry name" value="P-loop_NTPase"/>
</dbReference>
<evidence type="ECO:0000256" key="12">
    <source>
        <dbReference type="ARBA" id="ARBA00034617"/>
    </source>
</evidence>
<keyword evidence="3 15" id="KW-0597">Phosphoprotein</keyword>
<evidence type="ECO:0000256" key="2">
    <source>
        <dbReference type="ARBA" id="ARBA00022518"/>
    </source>
</evidence>
<keyword evidence="10 15" id="KW-0238">DNA-binding</keyword>
<keyword evidence="8 15" id="KW-0347">Helicase</keyword>
<evidence type="ECO:0000256" key="17">
    <source>
        <dbReference type="SAM" id="Phobius"/>
    </source>
</evidence>
<keyword evidence="9 15" id="KW-0067">ATP-binding</keyword>
<comment type="similarity">
    <text evidence="15 16">Belongs to the papillomaviridae E1 protein family.</text>
</comment>
<dbReference type="InterPro" id="IPR014015">
    <property type="entry name" value="Helicase_SF3_DNA-vir"/>
</dbReference>
<dbReference type="GO" id="GO:0003677">
    <property type="term" value="F:DNA binding"/>
    <property type="evidence" value="ECO:0007669"/>
    <property type="project" value="UniProtKB-UniRule"/>
</dbReference>
<comment type="subcellular location">
    <subcellularLocation>
        <location evidence="1 15">Host nucleus</location>
    </subcellularLocation>
</comment>
<dbReference type="InterPro" id="IPR016393">
    <property type="entry name" value="Rep_E1_papillomaV"/>
</dbReference>
<evidence type="ECO:0000256" key="15">
    <source>
        <dbReference type="HAMAP-Rule" id="MF_04000"/>
    </source>
</evidence>
<dbReference type="PROSITE" id="PS51206">
    <property type="entry name" value="SF3_HELICASE_1"/>
    <property type="match status" value="1"/>
</dbReference>
<dbReference type="Pfam" id="PF20450">
    <property type="entry name" value="PPV_E1_DBD"/>
    <property type="match status" value="1"/>
</dbReference>
<feature type="domain" description="SF3 helicase" evidence="18">
    <location>
        <begin position="461"/>
        <end position="611"/>
    </location>
</feature>
<dbReference type="GO" id="GO:0005524">
    <property type="term" value="F:ATP binding"/>
    <property type="evidence" value="ECO:0007669"/>
    <property type="project" value="UniProtKB-UniRule"/>
</dbReference>
<evidence type="ECO:0000256" key="6">
    <source>
        <dbReference type="ARBA" id="ARBA00022741"/>
    </source>
</evidence>
<dbReference type="InterPro" id="IPR046935">
    <property type="entry name" value="PPV_E1_DBD_sf"/>
</dbReference>
<keyword evidence="17" id="KW-0812">Transmembrane</keyword>
<dbReference type="SUPFAM" id="SSF52540">
    <property type="entry name" value="P-loop containing nucleoside triphosphate hydrolases"/>
    <property type="match status" value="1"/>
</dbReference>
<evidence type="ECO:0000256" key="7">
    <source>
        <dbReference type="ARBA" id="ARBA00022801"/>
    </source>
</evidence>
<dbReference type="EC" id="5.6.2.4" evidence="15 16"/>
<keyword evidence="6 15" id="KW-0547">Nucleotide-binding</keyword>
<keyword evidence="17" id="KW-0472">Membrane</keyword>
<dbReference type="Gene3D" id="3.40.50.300">
    <property type="entry name" value="P-loop containing nucleotide triphosphate hydrolases"/>
    <property type="match status" value="1"/>
</dbReference>
<feature type="transmembrane region" description="Helical" evidence="17">
    <location>
        <begin position="31"/>
        <end position="54"/>
    </location>
</feature>
<proteinExistence type="inferred from homology"/>
<dbReference type="Gene3D" id="3.40.1310.10">
    <property type="match status" value="1"/>
</dbReference>
<dbReference type="GO" id="GO:0016887">
    <property type="term" value="F:ATP hydrolysis activity"/>
    <property type="evidence" value="ECO:0007669"/>
    <property type="project" value="RHEA"/>
</dbReference>
<evidence type="ECO:0000313" key="19">
    <source>
        <dbReference type="EMBL" id="AYA94810.2"/>
    </source>
</evidence>
<dbReference type="Pfam" id="PF00524">
    <property type="entry name" value="PPV_E1_N"/>
    <property type="match status" value="1"/>
</dbReference>
<dbReference type="InterPro" id="IPR014000">
    <property type="entry name" value="PPV_DNA_helicase_E1_N"/>
</dbReference>
<evidence type="ECO:0000256" key="13">
    <source>
        <dbReference type="ARBA" id="ARBA00048988"/>
    </source>
</evidence>
<comment type="caution">
    <text evidence="15">Lacks conserved residue(s) required for the propagation of feature annotation.</text>
</comment>
<evidence type="ECO:0000256" key="5">
    <source>
        <dbReference type="ARBA" id="ARBA00022705"/>
    </source>
</evidence>
<keyword evidence="17" id="KW-1133">Transmembrane helix</keyword>
<evidence type="ECO:0000256" key="8">
    <source>
        <dbReference type="ARBA" id="ARBA00022806"/>
    </source>
</evidence>
<keyword evidence="7 15" id="KW-0378">Hydrolase</keyword>
<feature type="modified residue" description="Phosphoserine; by host" evidence="15">
    <location>
        <position position="146"/>
    </location>
</feature>
<evidence type="ECO:0000256" key="4">
    <source>
        <dbReference type="ARBA" id="ARBA00022562"/>
    </source>
</evidence>
<keyword evidence="4 15" id="KW-1048">Host nucleus</keyword>
<dbReference type="GO" id="GO:0042025">
    <property type="term" value="C:host cell nucleus"/>
    <property type="evidence" value="ECO:0007669"/>
    <property type="project" value="UniProtKB-SubCell"/>
</dbReference>
<evidence type="ECO:0000256" key="14">
    <source>
        <dbReference type="ARBA" id="ARBA00093297"/>
    </source>
</evidence>
<evidence type="ECO:0000256" key="16">
    <source>
        <dbReference type="PIRNR" id="PIRNR003383"/>
    </source>
</evidence>
<dbReference type="HAMAP" id="MF_04000">
    <property type="entry name" value="PPV_E1"/>
    <property type="match status" value="1"/>
</dbReference>
<comment type="catalytic activity">
    <reaction evidence="13 15 16">
        <text>ATP + H2O = ADP + phosphate + H(+)</text>
        <dbReference type="Rhea" id="RHEA:13065"/>
        <dbReference type="ChEBI" id="CHEBI:15377"/>
        <dbReference type="ChEBI" id="CHEBI:15378"/>
        <dbReference type="ChEBI" id="CHEBI:30616"/>
        <dbReference type="ChEBI" id="CHEBI:43474"/>
        <dbReference type="ChEBI" id="CHEBI:456216"/>
        <dbReference type="EC" id="5.6.2.4"/>
    </reaction>
</comment>
<dbReference type="Pfam" id="PF00519">
    <property type="entry name" value="PPV_E1_C"/>
    <property type="match status" value="1"/>
</dbReference>
<comment type="function">
    <text evidence="16">ATP-dependent DNA helicase required for initiation of viral DNA replication. It forms a complex with the viral E2 protein. The E1-E2 complex binds to the replication origin which contains binding sites for both proteins.</text>
</comment>
<dbReference type="InterPro" id="IPR001177">
    <property type="entry name" value="PPV_DNA_helicase_E1_C"/>
</dbReference>
<comment type="PTM">
    <text evidence="15">Phosphorylated.</text>
</comment>
<evidence type="ECO:0000256" key="11">
    <source>
        <dbReference type="ARBA" id="ARBA00023235"/>
    </source>
</evidence>
<evidence type="ECO:0000256" key="1">
    <source>
        <dbReference type="ARBA" id="ARBA00004147"/>
    </source>
</evidence>
<keyword evidence="2 15" id="KW-0244">Early protein</keyword>
<keyword evidence="11 15" id="KW-0413">Isomerase</keyword>
<dbReference type="EMBL" id="MH777245">
    <property type="protein sequence ID" value="AYA94810.2"/>
    <property type="molecule type" value="Genomic_DNA"/>
</dbReference>
<accession>A0A385PL79</accession>
<evidence type="ECO:0000256" key="3">
    <source>
        <dbReference type="ARBA" id="ARBA00022553"/>
    </source>
</evidence>
<comment type="subunit">
    <text evidence="15">Can form hexamers. Interacts with E2 protein; this interaction increases E1 DNA binding specificity. Interacts with host DNA polymerase subunit POLA2. Interacts with host single stranded DNA-binding protein RPA1. Interacts with host TOP1; this interaction stimulates the enzymatic activity of TOP1.</text>
</comment>
<protein>
    <recommendedName>
        <fullName evidence="15 16">Replication protein E1</fullName>
        <ecNumber evidence="15 16">5.6.2.4</ecNumber>
    </recommendedName>
    <alternativeName>
        <fullName evidence="15">ATP-dependent helicase E1</fullName>
    </alternativeName>
    <alternativeName>
        <fullName evidence="15">DNA 3'-5' helicase E1</fullName>
    </alternativeName>
</protein>
<feature type="binding site" evidence="15">
    <location>
        <begin position="487"/>
        <end position="494"/>
    </location>
    <ligand>
        <name>ATP</name>
        <dbReference type="ChEBI" id="CHEBI:30616"/>
    </ligand>
</feature>
<reference evidence="19" key="1">
    <citation type="journal article" date="2018" name="Nat. Med.">
        <title>Expanded skin virome in DOCK8-deficient patients.</title>
        <authorList>
            <consortium name="NISC Comparative Sequencing Program"/>
            <person name="Tirosh O."/>
            <person name="Conlan S."/>
            <person name="Deming C."/>
            <person name="Lee-Lin S.Q."/>
            <person name="Huang X."/>
            <person name="Su H.C."/>
            <person name="Freeman A.F."/>
            <person name="Segre J.A."/>
            <person name="Kong H.H."/>
        </authorList>
    </citation>
    <scope>NUCLEOTIDE SEQUENCE</scope>
    <source>
        <strain evidence="19">HPV-mSK_103</strain>
    </source>
</reference>
<evidence type="ECO:0000256" key="10">
    <source>
        <dbReference type="ARBA" id="ARBA00023125"/>
    </source>
</evidence>
<name>A0A385PL79_9PAPI</name>
<dbReference type="GO" id="GO:0043138">
    <property type="term" value="F:3'-5' DNA helicase activity"/>
    <property type="evidence" value="ECO:0007669"/>
    <property type="project" value="UniProtKB-UniRule"/>
</dbReference>
<feature type="modified residue" description="Phosphoserine; by host" evidence="15">
    <location>
        <position position="151"/>
    </location>
</feature>